<feature type="non-terminal residue" evidence="2">
    <location>
        <position position="1"/>
    </location>
</feature>
<evidence type="ECO:0000313" key="3">
    <source>
        <dbReference type="Proteomes" id="UP001059596"/>
    </source>
</evidence>
<name>A0A9P9YML9_9MUSC</name>
<dbReference type="Proteomes" id="UP001059596">
    <property type="component" value="Unassembled WGS sequence"/>
</dbReference>
<organism evidence="2 3">
    <name type="scientific">Drosophila gunungcola</name>
    <name type="common">fruit fly</name>
    <dbReference type="NCBI Taxonomy" id="103775"/>
    <lineage>
        <taxon>Eukaryota</taxon>
        <taxon>Metazoa</taxon>
        <taxon>Ecdysozoa</taxon>
        <taxon>Arthropoda</taxon>
        <taxon>Hexapoda</taxon>
        <taxon>Insecta</taxon>
        <taxon>Pterygota</taxon>
        <taxon>Neoptera</taxon>
        <taxon>Endopterygota</taxon>
        <taxon>Diptera</taxon>
        <taxon>Brachycera</taxon>
        <taxon>Muscomorpha</taxon>
        <taxon>Ephydroidea</taxon>
        <taxon>Drosophilidae</taxon>
        <taxon>Drosophila</taxon>
        <taxon>Sophophora</taxon>
    </lineage>
</organism>
<gene>
    <name evidence="2" type="ORF">M5D96_007946</name>
</gene>
<proteinExistence type="predicted"/>
<reference evidence="2" key="1">
    <citation type="journal article" date="2023" name="Genome Biol. Evol.">
        <title>Long-read-based Genome Assembly of Drosophila gunungcola Reveals Fewer Chemosensory Genes in Flower-breeding Species.</title>
        <authorList>
            <person name="Negi A."/>
            <person name="Liao B.Y."/>
            <person name="Yeh S.D."/>
        </authorList>
    </citation>
    <scope>NUCLEOTIDE SEQUENCE</scope>
    <source>
        <strain evidence="2">Sukarami</strain>
    </source>
</reference>
<protein>
    <submittedName>
        <fullName evidence="2">Uncharacterized protein</fullName>
    </submittedName>
</protein>
<evidence type="ECO:0000313" key="2">
    <source>
        <dbReference type="EMBL" id="KAI8039224.1"/>
    </source>
</evidence>
<sequence>RSGFYDICVFESRIGLSRSRSRSRSILNDISKRNRVVICQTRQCKAPSSSSPYAVQDSHIHPKLVFQLPPSSLLLLVATVAGLSLQAQAIRVDWGTNTGPIVPPPPRTTPQPPRKPYRDPAPVWEDQSDDIPNPNPYVYVLPPPSRPRTWAIPAGPYAPPNYNNQPPAVNNNNYGQLASSSYSGGVTSVPGLAAQYVPGVGIKYTAIVMPDKLQGKYNAKTKKYKAYEKAKYAYPWNYVRQYENRKRFVRY</sequence>
<comment type="caution">
    <text evidence="2">The sequence shown here is derived from an EMBL/GenBank/DDBJ whole genome shotgun (WGS) entry which is preliminary data.</text>
</comment>
<feature type="compositionally biased region" description="Pro residues" evidence="1">
    <location>
        <begin position="101"/>
        <end position="114"/>
    </location>
</feature>
<dbReference type="EMBL" id="JAMKOV010000006">
    <property type="protein sequence ID" value="KAI8039224.1"/>
    <property type="molecule type" value="Genomic_DNA"/>
</dbReference>
<feature type="region of interest" description="Disordered" evidence="1">
    <location>
        <begin position="95"/>
        <end position="129"/>
    </location>
</feature>
<keyword evidence="3" id="KW-1185">Reference proteome</keyword>
<accession>A0A9P9YML9</accession>
<evidence type="ECO:0000256" key="1">
    <source>
        <dbReference type="SAM" id="MobiDB-lite"/>
    </source>
</evidence>
<dbReference type="AlphaFoldDB" id="A0A9P9YML9"/>